<dbReference type="PANTHER" id="PTHR43531">
    <property type="entry name" value="PROTEIN ICFG"/>
    <property type="match status" value="1"/>
</dbReference>
<sequence length="793" mass="86856">MSVTTSMRKLGQLFSRQSGRLGLRRDDDKGISKAHLKAALDSTQTAMMIVDRDLLITYVNHQSLVLFKNNEAVFRSIWPEFKASSDYLMGRCIDGFHKDPSHQRKLLGDPKNLPYQTDITIGPLKLELTVGAIMDAEGRYVGSSLEWADVTALRQQEADIARLHSTVDQIQTAIVTIDRDFLITYVNQASLNLFQKHQGAFRQVWPNFAAEENWLLGRCIDEFHQKPEHQRKMLADTSKLPYSTDIRIGEVIIELNVSSILDGKGGYIGNTLEWRDVTDERARQLEVGRLTSAVMGMTTNLMMADLDGRIVYMNPSLVKLLKSRERALADIFPGFQVDKLLGENIDRFHKQPSHQRGIIGNPDRLPHTAQIAVGELEFELIVIAMRDHQGKHIGTAVQWLDITEVQDAQRQVASLIAKATDGQLGERIDVSRYQGFMRNLGEGINSLLEAIVHPIDQSIRVMSAMAKGDLNSGMSDAFGGEFGRLASAVNTSIENLRDMVAQINTAAAKVTNASTEIAQGNNDLSQRTEEQASSLEETAASMEELSAQVKSSADNARQASRQAQDAMDRARDGGQVVTQAVDAMTEIESASRKIADIIGVIDEIAFQTNLLALNAAVEAARAGEQGRGFAVVASEVRNLAQRSAGAAKEIKALIQDSVAKVSQGSKLVGDSGHRLSEIVASVEEVTKLMKEIDMASQEQATGIDEVSRAVTQMDEMTQQNAALVEEAAASSESLLDEARQLVQLMAFFNGEMVTQTEPAQAARKAAPKAIAKAAPRKAAKGSLADEGEEWEAF</sequence>
<comment type="caution">
    <text evidence="10">The sequence shown here is derived from an EMBL/GenBank/DDBJ whole genome shotgun (WGS) entry which is preliminary data.</text>
</comment>
<dbReference type="InterPro" id="IPR051310">
    <property type="entry name" value="MCP_chemotaxis"/>
</dbReference>
<dbReference type="EMBL" id="AMRI01000018">
    <property type="protein sequence ID" value="EKE71047.1"/>
    <property type="molecule type" value="Genomic_DNA"/>
</dbReference>
<accession>K2J884</accession>
<evidence type="ECO:0000256" key="5">
    <source>
        <dbReference type="ARBA" id="ARBA00029447"/>
    </source>
</evidence>
<dbReference type="GO" id="GO:0006935">
    <property type="term" value="P:chemotaxis"/>
    <property type="evidence" value="ECO:0007669"/>
    <property type="project" value="UniProtKB-KW"/>
</dbReference>
<evidence type="ECO:0000256" key="7">
    <source>
        <dbReference type="SAM" id="MobiDB-lite"/>
    </source>
</evidence>
<evidence type="ECO:0000256" key="2">
    <source>
        <dbReference type="ARBA" id="ARBA00022481"/>
    </source>
</evidence>
<dbReference type="CDD" id="cd11386">
    <property type="entry name" value="MCP_signal"/>
    <property type="match status" value="1"/>
</dbReference>
<gene>
    <name evidence="10" type="ORF">B3C1_12859</name>
</gene>
<evidence type="ECO:0000256" key="3">
    <source>
        <dbReference type="ARBA" id="ARBA00022500"/>
    </source>
</evidence>
<dbReference type="InterPro" id="IPR000014">
    <property type="entry name" value="PAS"/>
</dbReference>
<dbReference type="Pfam" id="PF13188">
    <property type="entry name" value="PAS_8"/>
    <property type="match status" value="2"/>
</dbReference>
<dbReference type="GO" id="GO:0004888">
    <property type="term" value="F:transmembrane signaling receptor activity"/>
    <property type="evidence" value="ECO:0007669"/>
    <property type="project" value="TreeGrafter"/>
</dbReference>
<reference evidence="10 11" key="1">
    <citation type="journal article" date="2012" name="J. Bacteriol.">
        <title>Genome Sequence of Gallaecimonas xiamenensis Type Strain 3-C-1.</title>
        <authorList>
            <person name="Lai Q."/>
            <person name="Wang L."/>
            <person name="Wang W."/>
            <person name="Shao Z."/>
        </authorList>
    </citation>
    <scope>NUCLEOTIDE SEQUENCE [LARGE SCALE GENOMIC DNA]</scope>
    <source>
        <strain evidence="10 11">3-C-1</strain>
    </source>
</reference>
<keyword evidence="2" id="KW-0488">Methylation</keyword>
<evidence type="ECO:0000259" key="8">
    <source>
        <dbReference type="PROSITE" id="PS50111"/>
    </source>
</evidence>
<dbReference type="GO" id="GO:0007165">
    <property type="term" value="P:signal transduction"/>
    <property type="evidence" value="ECO:0007669"/>
    <property type="project" value="UniProtKB-KW"/>
</dbReference>
<dbReference type="PROSITE" id="PS50885">
    <property type="entry name" value="HAMP"/>
    <property type="match status" value="1"/>
</dbReference>
<dbReference type="STRING" id="745411.B3C1_12859"/>
<evidence type="ECO:0000256" key="1">
    <source>
        <dbReference type="ARBA" id="ARBA00004370"/>
    </source>
</evidence>
<dbReference type="Pfam" id="PF00015">
    <property type="entry name" value="MCPsignal"/>
    <property type="match status" value="1"/>
</dbReference>
<dbReference type="PROSITE" id="PS50111">
    <property type="entry name" value="CHEMOTAXIS_TRANSDUC_2"/>
    <property type="match status" value="1"/>
</dbReference>
<evidence type="ECO:0000256" key="4">
    <source>
        <dbReference type="ARBA" id="ARBA00023224"/>
    </source>
</evidence>
<evidence type="ECO:0000259" key="9">
    <source>
        <dbReference type="PROSITE" id="PS50885"/>
    </source>
</evidence>
<protein>
    <submittedName>
        <fullName evidence="10">Methyl-accepting chemotaxis protein</fullName>
    </submittedName>
</protein>
<feature type="region of interest" description="Disordered" evidence="7">
    <location>
        <begin position="519"/>
        <end position="571"/>
    </location>
</feature>
<comment type="subcellular location">
    <subcellularLocation>
        <location evidence="1">Membrane</location>
    </subcellularLocation>
</comment>
<dbReference type="SMART" id="SM00283">
    <property type="entry name" value="MA"/>
    <property type="match status" value="1"/>
</dbReference>
<dbReference type="SMART" id="SM00304">
    <property type="entry name" value="HAMP"/>
    <property type="match status" value="2"/>
</dbReference>
<dbReference type="Pfam" id="PF18947">
    <property type="entry name" value="HAMP_2"/>
    <property type="match status" value="1"/>
</dbReference>
<dbReference type="FunFam" id="1.10.287.950:FF:000001">
    <property type="entry name" value="Methyl-accepting chemotaxis sensory transducer"/>
    <property type="match status" value="1"/>
</dbReference>
<dbReference type="SMART" id="SM00091">
    <property type="entry name" value="PAS"/>
    <property type="match status" value="3"/>
</dbReference>
<name>K2J884_9GAMM</name>
<feature type="region of interest" description="Disordered" evidence="7">
    <location>
        <begin position="773"/>
        <end position="793"/>
    </location>
</feature>
<proteinExistence type="inferred from homology"/>
<feature type="domain" description="Methyl-accepting transducer" evidence="8">
    <location>
        <begin position="506"/>
        <end position="735"/>
    </location>
</feature>
<keyword evidence="3" id="KW-0145">Chemotaxis</keyword>
<dbReference type="SUPFAM" id="SSF58104">
    <property type="entry name" value="Methyl-accepting chemotaxis protein (MCP) signaling domain"/>
    <property type="match status" value="1"/>
</dbReference>
<dbReference type="Proteomes" id="UP000006755">
    <property type="component" value="Unassembled WGS sequence"/>
</dbReference>
<dbReference type="InterPro" id="IPR004089">
    <property type="entry name" value="MCPsignal_dom"/>
</dbReference>
<evidence type="ECO:0000256" key="6">
    <source>
        <dbReference type="PROSITE-ProRule" id="PRU00284"/>
    </source>
</evidence>
<dbReference type="InterPro" id="IPR035965">
    <property type="entry name" value="PAS-like_dom_sf"/>
</dbReference>
<evidence type="ECO:0000313" key="10">
    <source>
        <dbReference type="EMBL" id="EKE71047.1"/>
    </source>
</evidence>
<dbReference type="PANTHER" id="PTHR43531:SF14">
    <property type="entry name" value="METHYL-ACCEPTING CHEMOTAXIS PROTEIN I-RELATED"/>
    <property type="match status" value="1"/>
</dbReference>
<feature type="compositionally biased region" description="Polar residues" evidence="7">
    <location>
        <begin position="548"/>
        <end position="563"/>
    </location>
</feature>
<dbReference type="RefSeq" id="WP_008485322.1">
    <property type="nucleotide sequence ID" value="NZ_AMRI01000018.1"/>
</dbReference>
<dbReference type="OrthoDB" id="9765776at2"/>
<dbReference type="Gene3D" id="3.30.450.20">
    <property type="entry name" value="PAS domain"/>
    <property type="match status" value="3"/>
</dbReference>
<feature type="domain" description="HAMP" evidence="9">
    <location>
        <begin position="449"/>
        <end position="501"/>
    </location>
</feature>
<dbReference type="eggNOG" id="COG0840">
    <property type="taxonomic scope" value="Bacteria"/>
</dbReference>
<organism evidence="10 11">
    <name type="scientific">Gallaecimonas xiamenensis 3-C-1</name>
    <dbReference type="NCBI Taxonomy" id="745411"/>
    <lineage>
        <taxon>Bacteria</taxon>
        <taxon>Pseudomonadati</taxon>
        <taxon>Pseudomonadota</taxon>
        <taxon>Gammaproteobacteria</taxon>
        <taxon>Enterobacterales</taxon>
        <taxon>Gallaecimonadaceae</taxon>
        <taxon>Gallaecimonas</taxon>
    </lineage>
</organism>
<keyword evidence="11" id="KW-1185">Reference proteome</keyword>
<dbReference type="Gene3D" id="1.10.287.950">
    <property type="entry name" value="Methyl-accepting chemotaxis protein"/>
    <property type="match status" value="1"/>
</dbReference>
<evidence type="ECO:0000313" key="11">
    <source>
        <dbReference type="Proteomes" id="UP000006755"/>
    </source>
</evidence>
<comment type="similarity">
    <text evidence="5">Belongs to the methyl-accepting chemotaxis (MCP) protein family.</text>
</comment>
<dbReference type="NCBIfam" id="NF041847">
    <property type="entry name" value="transduc_aer2_vibrio"/>
    <property type="match status" value="1"/>
</dbReference>
<dbReference type="SUPFAM" id="SSF55785">
    <property type="entry name" value="PYP-like sensor domain (PAS domain)"/>
    <property type="match status" value="1"/>
</dbReference>
<dbReference type="PATRIC" id="fig|745411.4.peg.2532"/>
<dbReference type="GO" id="GO:0005886">
    <property type="term" value="C:plasma membrane"/>
    <property type="evidence" value="ECO:0007669"/>
    <property type="project" value="TreeGrafter"/>
</dbReference>
<feature type="compositionally biased region" description="Polar residues" evidence="7">
    <location>
        <begin position="519"/>
        <end position="536"/>
    </location>
</feature>
<dbReference type="InterPro" id="IPR003660">
    <property type="entry name" value="HAMP_dom"/>
</dbReference>
<dbReference type="AlphaFoldDB" id="K2J884"/>
<keyword evidence="4 6" id="KW-0807">Transducer</keyword>